<name>A0A3E2DAT3_9ACTN</name>
<evidence type="ECO:0000313" key="3">
    <source>
        <dbReference type="EMBL" id="RFT42103.1"/>
    </source>
</evidence>
<feature type="transmembrane region" description="Helical" evidence="2">
    <location>
        <begin position="100"/>
        <end position="129"/>
    </location>
</feature>
<protein>
    <submittedName>
        <fullName evidence="3">DUF3180 domain-containing protein</fullName>
    </submittedName>
</protein>
<feature type="transmembrane region" description="Helical" evidence="2">
    <location>
        <begin position="60"/>
        <end position="80"/>
    </location>
</feature>
<accession>A0A3E2DAT3</accession>
<keyword evidence="2" id="KW-0472">Membrane</keyword>
<dbReference type="AlphaFoldDB" id="A0A3E2DAT3"/>
<comment type="caution">
    <text evidence="3">The sequence shown here is derived from an EMBL/GenBank/DDBJ whole genome shotgun (WGS) entry which is preliminary data.</text>
</comment>
<dbReference type="Pfam" id="PF11377">
    <property type="entry name" value="DUF3180"/>
    <property type="match status" value="1"/>
</dbReference>
<evidence type="ECO:0000256" key="1">
    <source>
        <dbReference type="SAM" id="MobiDB-lite"/>
    </source>
</evidence>
<reference evidence="3 4" key="1">
    <citation type="submission" date="2017-07" db="EMBL/GenBank/DDBJ databases">
        <authorList>
            <person name="Sun Z.S."/>
            <person name="Albrecht U."/>
            <person name="Echele G."/>
            <person name="Lee C.C."/>
        </authorList>
    </citation>
    <scope>NUCLEOTIDE SEQUENCE [LARGE SCALE GENOMIC DNA]</scope>
    <source>
        <strain evidence="3 4">P16-029</strain>
    </source>
</reference>
<organism evidence="3 4">
    <name type="scientific">Cutibacterium avidum</name>
    <dbReference type="NCBI Taxonomy" id="33010"/>
    <lineage>
        <taxon>Bacteria</taxon>
        <taxon>Bacillati</taxon>
        <taxon>Actinomycetota</taxon>
        <taxon>Actinomycetes</taxon>
        <taxon>Propionibacteriales</taxon>
        <taxon>Propionibacteriaceae</taxon>
        <taxon>Cutibacterium</taxon>
    </lineage>
</organism>
<dbReference type="InterPro" id="IPR021517">
    <property type="entry name" value="DUF3180"/>
</dbReference>
<evidence type="ECO:0000313" key="4">
    <source>
        <dbReference type="Proteomes" id="UP000259211"/>
    </source>
</evidence>
<dbReference type="Proteomes" id="UP000259211">
    <property type="component" value="Unassembled WGS sequence"/>
</dbReference>
<sequence length="179" mass="19451">MTRSLPPDWDDDRRPDGGDDPHGNLAPTDWKVVIVAALCGAALGWFTLSIYKVSDNTVPILPWSLPVVILVVAVATWGYARAFRAKVVDPKREVEANQGLVSLALGKAITLSGAALVGACIVYVLTYVWHLNIPYPRQRTIVGAVTAITCAVMAWAGWFLENACKVPKGPEDPDERSKR</sequence>
<gene>
    <name evidence="3" type="ORF">CHT91_11565</name>
</gene>
<proteinExistence type="predicted"/>
<dbReference type="RefSeq" id="WP_016666895.1">
    <property type="nucleotide sequence ID" value="NZ_CABKSM010000001.1"/>
</dbReference>
<keyword evidence="2" id="KW-0812">Transmembrane</keyword>
<feature type="transmembrane region" description="Helical" evidence="2">
    <location>
        <begin position="30"/>
        <end position="48"/>
    </location>
</feature>
<keyword evidence="2" id="KW-1133">Transmembrane helix</keyword>
<feature type="compositionally biased region" description="Basic and acidic residues" evidence="1">
    <location>
        <begin position="11"/>
        <end position="22"/>
    </location>
</feature>
<feature type="transmembrane region" description="Helical" evidence="2">
    <location>
        <begin position="141"/>
        <end position="160"/>
    </location>
</feature>
<evidence type="ECO:0000256" key="2">
    <source>
        <dbReference type="SAM" id="Phobius"/>
    </source>
</evidence>
<dbReference type="EMBL" id="NOWI01000012">
    <property type="protein sequence ID" value="RFT42103.1"/>
    <property type="molecule type" value="Genomic_DNA"/>
</dbReference>
<feature type="region of interest" description="Disordered" evidence="1">
    <location>
        <begin position="1"/>
        <end position="23"/>
    </location>
</feature>